<keyword evidence="2" id="KW-1185">Reference proteome</keyword>
<evidence type="ECO:0000313" key="2">
    <source>
        <dbReference type="Proteomes" id="UP000235965"/>
    </source>
</evidence>
<reference evidence="1 2" key="1">
    <citation type="submission" date="2017-12" db="EMBL/GenBank/DDBJ databases">
        <title>Hemimetabolous genomes reveal molecular basis of termite eusociality.</title>
        <authorList>
            <person name="Harrison M.C."/>
            <person name="Jongepier E."/>
            <person name="Robertson H.M."/>
            <person name="Arning N."/>
            <person name="Bitard-Feildel T."/>
            <person name="Chao H."/>
            <person name="Childers C.P."/>
            <person name="Dinh H."/>
            <person name="Doddapaneni H."/>
            <person name="Dugan S."/>
            <person name="Gowin J."/>
            <person name="Greiner C."/>
            <person name="Han Y."/>
            <person name="Hu H."/>
            <person name="Hughes D.S.T."/>
            <person name="Huylmans A.-K."/>
            <person name="Kemena C."/>
            <person name="Kremer L.P.M."/>
            <person name="Lee S.L."/>
            <person name="Lopez-Ezquerra A."/>
            <person name="Mallet L."/>
            <person name="Monroy-Kuhn J.M."/>
            <person name="Moser A."/>
            <person name="Murali S.C."/>
            <person name="Muzny D.M."/>
            <person name="Otani S."/>
            <person name="Piulachs M.-D."/>
            <person name="Poelchau M."/>
            <person name="Qu J."/>
            <person name="Schaub F."/>
            <person name="Wada-Katsumata A."/>
            <person name="Worley K.C."/>
            <person name="Xie Q."/>
            <person name="Ylla G."/>
            <person name="Poulsen M."/>
            <person name="Gibbs R.A."/>
            <person name="Schal C."/>
            <person name="Richards S."/>
            <person name="Belles X."/>
            <person name="Korb J."/>
            <person name="Bornberg-Bauer E."/>
        </authorList>
    </citation>
    <scope>NUCLEOTIDE SEQUENCE [LARGE SCALE GENOMIC DNA]</scope>
    <source>
        <tissue evidence="1">Whole body</tissue>
    </source>
</reference>
<dbReference type="AlphaFoldDB" id="A0A2J7RKW0"/>
<accession>A0A2J7RKW0</accession>
<comment type="caution">
    <text evidence="1">The sequence shown here is derived from an EMBL/GenBank/DDBJ whole genome shotgun (WGS) entry which is preliminary data.</text>
</comment>
<gene>
    <name evidence="1" type="ORF">B7P43_G13386</name>
</gene>
<dbReference type="Proteomes" id="UP000235965">
    <property type="component" value="Unassembled WGS sequence"/>
</dbReference>
<dbReference type="InParanoid" id="A0A2J7RKW0"/>
<evidence type="ECO:0000313" key="1">
    <source>
        <dbReference type="EMBL" id="PNF41460.1"/>
    </source>
</evidence>
<sequence>MDPRRRYDDIMKWSKVWYKLIIPHTTQHPKNNTRTLPQLIAGAQSHSGTRNKNYHWECLIKTTLCYILSEPPPHQLGNGCSLMYYSKKKRRKRENQITFNI</sequence>
<proteinExistence type="predicted"/>
<dbReference type="EMBL" id="NEVH01002707">
    <property type="protein sequence ID" value="PNF41460.1"/>
    <property type="molecule type" value="Genomic_DNA"/>
</dbReference>
<organism evidence="1 2">
    <name type="scientific">Cryptotermes secundus</name>
    <dbReference type="NCBI Taxonomy" id="105785"/>
    <lineage>
        <taxon>Eukaryota</taxon>
        <taxon>Metazoa</taxon>
        <taxon>Ecdysozoa</taxon>
        <taxon>Arthropoda</taxon>
        <taxon>Hexapoda</taxon>
        <taxon>Insecta</taxon>
        <taxon>Pterygota</taxon>
        <taxon>Neoptera</taxon>
        <taxon>Polyneoptera</taxon>
        <taxon>Dictyoptera</taxon>
        <taxon>Blattodea</taxon>
        <taxon>Blattoidea</taxon>
        <taxon>Termitoidae</taxon>
        <taxon>Kalotermitidae</taxon>
        <taxon>Cryptotermitinae</taxon>
        <taxon>Cryptotermes</taxon>
    </lineage>
</organism>
<protein>
    <submittedName>
        <fullName evidence="1">Uncharacterized protein</fullName>
    </submittedName>
</protein>
<name>A0A2J7RKW0_9NEOP</name>